<accession>A0AAD2A5N7</accession>
<gene>
    <name evidence="10" type="ORF">FPE_LOCUS29306</name>
</gene>
<evidence type="ECO:0000256" key="3">
    <source>
        <dbReference type="ARBA" id="ARBA00022679"/>
    </source>
</evidence>
<evidence type="ECO:0000256" key="5">
    <source>
        <dbReference type="ARBA" id="ARBA00023175"/>
    </source>
</evidence>
<feature type="region of interest" description="Disordered" evidence="8">
    <location>
        <begin position="1"/>
        <end position="21"/>
    </location>
</feature>
<dbReference type="EMBL" id="OU503053">
    <property type="protein sequence ID" value="CAI9781876.1"/>
    <property type="molecule type" value="Genomic_DNA"/>
</dbReference>
<keyword evidence="4" id="KW-0833">Ubl conjugation pathway</keyword>
<keyword evidence="6" id="KW-0206">Cytoskeleton</keyword>
<dbReference type="GO" id="GO:0090307">
    <property type="term" value="P:mitotic spindle assembly"/>
    <property type="evidence" value="ECO:0007669"/>
    <property type="project" value="TreeGrafter"/>
</dbReference>
<keyword evidence="3" id="KW-0808">Transferase</keyword>
<evidence type="ECO:0000313" key="10">
    <source>
        <dbReference type="EMBL" id="CAI9781876.1"/>
    </source>
</evidence>
<dbReference type="Proteomes" id="UP000834106">
    <property type="component" value="Chromosome 18"/>
</dbReference>
<evidence type="ECO:0000256" key="7">
    <source>
        <dbReference type="SAM" id="Coils"/>
    </source>
</evidence>
<name>A0AAD2A5N7_9LAMI</name>
<evidence type="ECO:0000259" key="9">
    <source>
        <dbReference type="Pfam" id="PF10408"/>
    </source>
</evidence>
<comment type="subcellular location">
    <subcellularLocation>
        <location evidence="1">Cytoplasm</location>
        <location evidence="1">Cytoskeleton</location>
    </subcellularLocation>
</comment>
<feature type="compositionally biased region" description="Polar residues" evidence="8">
    <location>
        <begin position="1"/>
        <end position="12"/>
    </location>
</feature>
<dbReference type="InterPro" id="IPR047149">
    <property type="entry name" value="KIF11-like"/>
</dbReference>
<reference evidence="10" key="1">
    <citation type="submission" date="2023-05" db="EMBL/GenBank/DDBJ databases">
        <authorList>
            <person name="Huff M."/>
        </authorList>
    </citation>
    <scope>NUCLEOTIDE SEQUENCE</scope>
</reference>
<feature type="coiled-coil region" evidence="7">
    <location>
        <begin position="177"/>
        <end position="232"/>
    </location>
</feature>
<dbReference type="AlphaFoldDB" id="A0AAD2A5N7"/>
<evidence type="ECO:0000256" key="2">
    <source>
        <dbReference type="ARBA" id="ARBA00022490"/>
    </source>
</evidence>
<proteinExistence type="predicted"/>
<organism evidence="10 11">
    <name type="scientific">Fraxinus pennsylvanica</name>
    <dbReference type="NCBI Taxonomy" id="56036"/>
    <lineage>
        <taxon>Eukaryota</taxon>
        <taxon>Viridiplantae</taxon>
        <taxon>Streptophyta</taxon>
        <taxon>Embryophyta</taxon>
        <taxon>Tracheophyta</taxon>
        <taxon>Spermatophyta</taxon>
        <taxon>Magnoliopsida</taxon>
        <taxon>eudicotyledons</taxon>
        <taxon>Gunneridae</taxon>
        <taxon>Pentapetalae</taxon>
        <taxon>asterids</taxon>
        <taxon>lamiids</taxon>
        <taxon>Lamiales</taxon>
        <taxon>Oleaceae</taxon>
        <taxon>Oleeae</taxon>
        <taxon>Fraxinus</taxon>
    </lineage>
</organism>
<dbReference type="GO" id="GO:0051231">
    <property type="term" value="P:spindle elongation"/>
    <property type="evidence" value="ECO:0007669"/>
    <property type="project" value="TreeGrafter"/>
</dbReference>
<dbReference type="GO" id="GO:0000151">
    <property type="term" value="C:ubiquitin ligase complex"/>
    <property type="evidence" value="ECO:0007669"/>
    <property type="project" value="InterPro"/>
</dbReference>
<dbReference type="GO" id="GO:0006511">
    <property type="term" value="P:ubiquitin-dependent protein catabolic process"/>
    <property type="evidence" value="ECO:0007669"/>
    <property type="project" value="InterPro"/>
</dbReference>
<dbReference type="GO" id="GO:0008574">
    <property type="term" value="F:plus-end-directed microtubule motor activity"/>
    <property type="evidence" value="ECO:0007669"/>
    <property type="project" value="TreeGrafter"/>
</dbReference>
<keyword evidence="11" id="KW-1185">Reference proteome</keyword>
<dbReference type="InterPro" id="IPR019474">
    <property type="entry name" value="Ub_conjug_fac_E4_core"/>
</dbReference>
<dbReference type="GO" id="GO:0034450">
    <property type="term" value="F:ubiquitin-ubiquitin ligase activity"/>
    <property type="evidence" value="ECO:0007669"/>
    <property type="project" value="InterPro"/>
</dbReference>
<dbReference type="GO" id="GO:0072686">
    <property type="term" value="C:mitotic spindle"/>
    <property type="evidence" value="ECO:0007669"/>
    <property type="project" value="TreeGrafter"/>
</dbReference>
<evidence type="ECO:0000256" key="4">
    <source>
        <dbReference type="ARBA" id="ARBA00022786"/>
    </source>
</evidence>
<dbReference type="GO" id="GO:0016567">
    <property type="term" value="P:protein ubiquitination"/>
    <property type="evidence" value="ECO:0007669"/>
    <property type="project" value="InterPro"/>
</dbReference>
<keyword evidence="5" id="KW-0505">Motor protein</keyword>
<evidence type="ECO:0000256" key="6">
    <source>
        <dbReference type="ARBA" id="ARBA00023212"/>
    </source>
</evidence>
<evidence type="ECO:0000256" key="8">
    <source>
        <dbReference type="SAM" id="MobiDB-lite"/>
    </source>
</evidence>
<sequence length="326" mass="37347">MGRNQWVVTNQHNRNRKNQKPPKFQIENRKNFTFALPRTTPSPMGRRVEERGGRAVLRRMGRDACVHGRVSFAHVELIEPAVKGTLNVDPKYVFDSNRLELRWEISLGTMKADVSANNSDGENRLLKYQEATSLGSKANEVSLLQSNRPMSSCSQKAKYPFICECFFMMASVLNLGLLKAFSDFKNLVQQLEELQAKYEGQVQQCSDLSNRLDATEKDLKQTSELLANTENELRQCKYSLKEREFIISEQKKAARGDKLNADNMSTVYTFQAELVQQLGTLCNTLATSISYQSEHLQCVENLCNSFLEVHDKVFVSFHFLEFDSWF</sequence>
<feature type="domain" description="Ubiquitin conjugation factor E4 core" evidence="9">
    <location>
        <begin position="85"/>
        <end position="235"/>
    </location>
</feature>
<evidence type="ECO:0000313" key="11">
    <source>
        <dbReference type="Proteomes" id="UP000834106"/>
    </source>
</evidence>
<evidence type="ECO:0000256" key="1">
    <source>
        <dbReference type="ARBA" id="ARBA00004245"/>
    </source>
</evidence>
<dbReference type="Pfam" id="PF10408">
    <property type="entry name" value="Ufd2P_core"/>
    <property type="match status" value="1"/>
</dbReference>
<dbReference type="GO" id="GO:0005876">
    <property type="term" value="C:spindle microtubule"/>
    <property type="evidence" value="ECO:0007669"/>
    <property type="project" value="TreeGrafter"/>
</dbReference>
<protein>
    <recommendedName>
        <fullName evidence="9">Ubiquitin conjugation factor E4 core domain-containing protein</fullName>
    </recommendedName>
</protein>
<keyword evidence="2" id="KW-0963">Cytoplasm</keyword>
<dbReference type="PANTHER" id="PTHR47970:SF12">
    <property type="entry name" value="KINESIN FAMILY MEMBER 11"/>
    <property type="match status" value="1"/>
</dbReference>
<dbReference type="PANTHER" id="PTHR47970">
    <property type="entry name" value="KINESIN-LIKE PROTEIN KIF11"/>
    <property type="match status" value="1"/>
</dbReference>
<keyword evidence="7" id="KW-0175">Coiled coil</keyword>